<reference evidence="2 3" key="1">
    <citation type="submission" date="2020-07" db="EMBL/GenBank/DDBJ databases">
        <title>Electron transfer.</title>
        <authorList>
            <person name="Huang L."/>
            <person name="Liu X."/>
            <person name="Zhou S."/>
        </authorList>
    </citation>
    <scope>NUCLEOTIDE SEQUENCE [LARGE SCALE GENOMIC DNA]</scope>
    <source>
        <strain evidence="2 3">Lx1</strain>
    </source>
</reference>
<sequence>MIDEKVIFESKELVENSGIVMVGTNGEDGYPNIKSMMRLKYDGLKKFWLSTNTSTKRVELLKKDNKTCLYFVDENKFAGLMLVGTIEILQDRESKEMLWSEGCDVYYPLGIDDPDYTVLCFTAEWGNYYRHLKNVTFKIEDTYNVVIENM</sequence>
<feature type="domain" description="Pyridoxamine 5'-phosphate oxidase N-terminal" evidence="1">
    <location>
        <begin position="10"/>
        <end position="128"/>
    </location>
</feature>
<dbReference type="Gene3D" id="2.30.110.10">
    <property type="entry name" value="Electron Transport, Fmn-binding Protein, Chain A"/>
    <property type="match status" value="1"/>
</dbReference>
<dbReference type="InterPro" id="IPR011576">
    <property type="entry name" value="Pyridox_Oxase_N"/>
</dbReference>
<proteinExistence type="predicted"/>
<accession>A0A7D6VXB9</accession>
<organism evidence="2 3">
    <name type="scientific">Clostridium intestinale</name>
    <dbReference type="NCBI Taxonomy" id="36845"/>
    <lineage>
        <taxon>Bacteria</taxon>
        <taxon>Bacillati</taxon>
        <taxon>Bacillota</taxon>
        <taxon>Clostridia</taxon>
        <taxon>Eubacteriales</taxon>
        <taxon>Clostridiaceae</taxon>
        <taxon>Clostridium</taxon>
    </lineage>
</organism>
<evidence type="ECO:0000259" key="1">
    <source>
        <dbReference type="Pfam" id="PF01243"/>
    </source>
</evidence>
<dbReference type="RefSeq" id="WP_181600376.1">
    <property type="nucleotide sequence ID" value="NZ_CP059378.1"/>
</dbReference>
<name>A0A7D6VXB9_9CLOT</name>
<dbReference type="Proteomes" id="UP000512286">
    <property type="component" value="Chromosome"/>
</dbReference>
<dbReference type="PANTHER" id="PTHR34818">
    <property type="entry name" value="PROTEIN BLI-3"/>
    <property type="match status" value="1"/>
</dbReference>
<dbReference type="InterPro" id="IPR052917">
    <property type="entry name" value="Stress-Dev_Protein"/>
</dbReference>
<dbReference type="Pfam" id="PF01243">
    <property type="entry name" value="PNPOx_N"/>
    <property type="match status" value="1"/>
</dbReference>
<evidence type="ECO:0000313" key="2">
    <source>
        <dbReference type="EMBL" id="QLY77891.1"/>
    </source>
</evidence>
<dbReference type="AlphaFoldDB" id="A0A7D6VXB9"/>
<dbReference type="KEGG" id="cint:HZF06_12325"/>
<dbReference type="PANTHER" id="PTHR34818:SF1">
    <property type="entry name" value="PROTEIN BLI-3"/>
    <property type="match status" value="1"/>
</dbReference>
<dbReference type="EMBL" id="CP059378">
    <property type="protein sequence ID" value="QLY77891.1"/>
    <property type="molecule type" value="Genomic_DNA"/>
</dbReference>
<dbReference type="InterPro" id="IPR012349">
    <property type="entry name" value="Split_barrel_FMN-bd"/>
</dbReference>
<evidence type="ECO:0000313" key="3">
    <source>
        <dbReference type="Proteomes" id="UP000512286"/>
    </source>
</evidence>
<dbReference type="SUPFAM" id="SSF50475">
    <property type="entry name" value="FMN-binding split barrel"/>
    <property type="match status" value="1"/>
</dbReference>
<protein>
    <submittedName>
        <fullName evidence="2">Pyridoxamine 5'-phosphate oxidase family protein</fullName>
    </submittedName>
</protein>
<gene>
    <name evidence="2" type="ORF">HZF06_12325</name>
</gene>